<comment type="caution">
    <text evidence="2">The sequence shown here is derived from an EMBL/GenBank/DDBJ whole genome shotgun (WGS) entry which is preliminary data.</text>
</comment>
<feature type="region of interest" description="Disordered" evidence="1">
    <location>
        <begin position="1"/>
        <end position="24"/>
    </location>
</feature>
<proteinExistence type="predicted"/>
<evidence type="ECO:0000256" key="1">
    <source>
        <dbReference type="SAM" id="MobiDB-lite"/>
    </source>
</evidence>
<dbReference type="Proteomes" id="UP000562352">
    <property type="component" value="Unassembled WGS sequence"/>
</dbReference>
<evidence type="ECO:0000313" key="3">
    <source>
        <dbReference type="Proteomes" id="UP000562352"/>
    </source>
</evidence>
<organism evidence="2 3">
    <name type="scientific">Planomonospora venezuelensis</name>
    <dbReference type="NCBI Taxonomy" id="1999"/>
    <lineage>
        <taxon>Bacteria</taxon>
        <taxon>Bacillati</taxon>
        <taxon>Actinomycetota</taxon>
        <taxon>Actinomycetes</taxon>
        <taxon>Streptosporangiales</taxon>
        <taxon>Streptosporangiaceae</taxon>
        <taxon>Planomonospora</taxon>
    </lineage>
</organism>
<gene>
    <name evidence="2" type="ORF">FHS22_006840</name>
</gene>
<evidence type="ECO:0000313" key="2">
    <source>
        <dbReference type="EMBL" id="MBB5967533.1"/>
    </source>
</evidence>
<keyword evidence="3" id="KW-1185">Reference proteome</keyword>
<sequence>MTTTDTTTSTTTTGTTTTGTTTTAPAAEAPATACCPATALQTCCAPEDKGACCGTAAGAPNDQAAAPAPGGCGCR</sequence>
<dbReference type="AlphaFoldDB" id="A0A841DFN1"/>
<protein>
    <submittedName>
        <fullName evidence="2">Uncharacterized protein</fullName>
    </submittedName>
</protein>
<accession>A0A841DFN1</accession>
<name>A0A841DFN1_PLAVE</name>
<reference evidence="2 3" key="1">
    <citation type="submission" date="2020-08" db="EMBL/GenBank/DDBJ databases">
        <title>Genomic Encyclopedia of Type Strains, Phase III (KMG-III): the genomes of soil and plant-associated and newly described type strains.</title>
        <authorList>
            <person name="Whitman W."/>
        </authorList>
    </citation>
    <scope>NUCLEOTIDE SEQUENCE [LARGE SCALE GENOMIC DNA]</scope>
    <source>
        <strain evidence="2 3">CECT 3303</strain>
    </source>
</reference>
<dbReference type="RefSeq" id="WP_184948253.1">
    <property type="nucleotide sequence ID" value="NZ_BAAAWZ010000001.1"/>
</dbReference>
<dbReference type="EMBL" id="JACHJJ010000034">
    <property type="protein sequence ID" value="MBB5967533.1"/>
    <property type="molecule type" value="Genomic_DNA"/>
</dbReference>